<accession>A0A916YNL0</accession>
<proteinExistence type="predicted"/>
<dbReference type="EMBL" id="BMIO01000020">
    <property type="protein sequence ID" value="GGD54384.1"/>
    <property type="molecule type" value="Genomic_DNA"/>
</dbReference>
<organism evidence="1 2">
    <name type="scientific">Croceicoccus pelagius</name>
    <dbReference type="NCBI Taxonomy" id="1703341"/>
    <lineage>
        <taxon>Bacteria</taxon>
        <taxon>Pseudomonadati</taxon>
        <taxon>Pseudomonadota</taxon>
        <taxon>Alphaproteobacteria</taxon>
        <taxon>Sphingomonadales</taxon>
        <taxon>Erythrobacteraceae</taxon>
        <taxon>Croceicoccus</taxon>
    </lineage>
</organism>
<name>A0A916YNL0_9SPHN</name>
<gene>
    <name evidence="1" type="ORF">GCM10010989_30680</name>
</gene>
<evidence type="ECO:0000313" key="2">
    <source>
        <dbReference type="Proteomes" id="UP000598997"/>
    </source>
</evidence>
<protein>
    <submittedName>
        <fullName evidence="1">Uncharacterized protein</fullName>
    </submittedName>
</protein>
<evidence type="ECO:0000313" key="1">
    <source>
        <dbReference type="EMBL" id="GGD54384.1"/>
    </source>
</evidence>
<dbReference type="AlphaFoldDB" id="A0A916YNL0"/>
<dbReference type="RefSeq" id="WP_066761491.1">
    <property type="nucleotide sequence ID" value="NZ_BMIO01000020.1"/>
</dbReference>
<keyword evidence="2" id="KW-1185">Reference proteome</keyword>
<dbReference type="Proteomes" id="UP000598997">
    <property type="component" value="Unassembled WGS sequence"/>
</dbReference>
<sequence>MANIDVMTKRAVLHSAALATLGSDPAWDKALKAYLRADTLQQADAECGALYAATDKFRRFGWSLESKYGPNWSNVPQAKAEHKPAYDEMQAAENKWAEVYCKPHWRASRELALTPAPTIAAAVFKANMIEHEDLPNDHEFPADCMEILHADFARLET</sequence>
<reference evidence="1 2" key="1">
    <citation type="journal article" date="2014" name="Int. J. Syst. Evol. Microbiol.">
        <title>Complete genome sequence of Corynebacterium casei LMG S-19264T (=DSM 44701T), isolated from a smear-ripened cheese.</title>
        <authorList>
            <consortium name="US DOE Joint Genome Institute (JGI-PGF)"/>
            <person name="Walter F."/>
            <person name="Albersmeier A."/>
            <person name="Kalinowski J."/>
            <person name="Ruckert C."/>
        </authorList>
    </citation>
    <scope>NUCLEOTIDE SEQUENCE [LARGE SCALE GENOMIC DNA]</scope>
    <source>
        <strain evidence="1 2">CGMCC 1.15358</strain>
    </source>
</reference>
<comment type="caution">
    <text evidence="1">The sequence shown here is derived from an EMBL/GenBank/DDBJ whole genome shotgun (WGS) entry which is preliminary data.</text>
</comment>
<dbReference type="OrthoDB" id="7433065at2"/>